<sequence>MASTDDCPCSSETVGHPTSGPICPRIEALKALSPSTTARPVRLEFRFAKNKDNEGFRSPLHRKIYEMTGKAFEPAMHWALQVGSKCFDLHKVPFTKAAELRTTDWEISSIRFQAMKEEAKEIGVTYDQIEQIGKHIIEKAFPRYDAFINNCQSFVIELSKNILQARINELHLLSLGYRFYKFFNGANKMIRRNVDKIAGKSRALEDLPVALINRGLRAIIEPRNSIRRIKATWKARLIGGPAVTAGMSHDRMGALSGVMGRASRLLRSS</sequence>
<dbReference type="RefSeq" id="XP_033672573.1">
    <property type="nucleotide sequence ID" value="XM_033804276.1"/>
</dbReference>
<dbReference type="GeneID" id="54557548"/>
<evidence type="ECO:0000313" key="1">
    <source>
        <dbReference type="EMBL" id="KAF2171684.1"/>
    </source>
</evidence>
<proteinExistence type="predicted"/>
<evidence type="ECO:0008006" key="3">
    <source>
        <dbReference type="Google" id="ProtNLM"/>
    </source>
</evidence>
<name>A0A6A6CX17_ZASCE</name>
<gene>
    <name evidence="1" type="ORF">M409DRAFT_17921</name>
</gene>
<accession>A0A6A6CX17</accession>
<dbReference type="AlphaFoldDB" id="A0A6A6CX17"/>
<reference evidence="1" key="1">
    <citation type="journal article" date="2020" name="Stud. Mycol.">
        <title>101 Dothideomycetes genomes: a test case for predicting lifestyles and emergence of pathogens.</title>
        <authorList>
            <person name="Haridas S."/>
            <person name="Albert R."/>
            <person name="Binder M."/>
            <person name="Bloem J."/>
            <person name="Labutti K."/>
            <person name="Salamov A."/>
            <person name="Andreopoulos B."/>
            <person name="Baker S."/>
            <person name="Barry K."/>
            <person name="Bills G."/>
            <person name="Bluhm B."/>
            <person name="Cannon C."/>
            <person name="Castanera R."/>
            <person name="Culley D."/>
            <person name="Daum C."/>
            <person name="Ezra D."/>
            <person name="Gonzalez J."/>
            <person name="Henrissat B."/>
            <person name="Kuo A."/>
            <person name="Liang C."/>
            <person name="Lipzen A."/>
            <person name="Lutzoni F."/>
            <person name="Magnuson J."/>
            <person name="Mondo S."/>
            <person name="Nolan M."/>
            <person name="Ohm R."/>
            <person name="Pangilinan J."/>
            <person name="Park H.-J."/>
            <person name="Ramirez L."/>
            <person name="Alfaro M."/>
            <person name="Sun H."/>
            <person name="Tritt A."/>
            <person name="Yoshinaga Y."/>
            <person name="Zwiers L.-H."/>
            <person name="Turgeon B."/>
            <person name="Goodwin S."/>
            <person name="Spatafora J."/>
            <person name="Crous P."/>
            <person name="Grigoriev I."/>
        </authorList>
    </citation>
    <scope>NUCLEOTIDE SEQUENCE</scope>
    <source>
        <strain evidence="1">ATCC 36951</strain>
    </source>
</reference>
<evidence type="ECO:0000313" key="2">
    <source>
        <dbReference type="Proteomes" id="UP000799537"/>
    </source>
</evidence>
<keyword evidence="2" id="KW-1185">Reference proteome</keyword>
<dbReference type="Proteomes" id="UP000799537">
    <property type="component" value="Unassembled WGS sequence"/>
</dbReference>
<dbReference type="EMBL" id="ML993582">
    <property type="protein sequence ID" value="KAF2171684.1"/>
    <property type="molecule type" value="Genomic_DNA"/>
</dbReference>
<protein>
    <recommendedName>
        <fullName evidence="3">PPPDE domain-containing protein</fullName>
    </recommendedName>
</protein>
<organism evidence="1 2">
    <name type="scientific">Zasmidium cellare ATCC 36951</name>
    <dbReference type="NCBI Taxonomy" id="1080233"/>
    <lineage>
        <taxon>Eukaryota</taxon>
        <taxon>Fungi</taxon>
        <taxon>Dikarya</taxon>
        <taxon>Ascomycota</taxon>
        <taxon>Pezizomycotina</taxon>
        <taxon>Dothideomycetes</taxon>
        <taxon>Dothideomycetidae</taxon>
        <taxon>Mycosphaerellales</taxon>
        <taxon>Mycosphaerellaceae</taxon>
        <taxon>Zasmidium</taxon>
    </lineage>
</organism>